<proteinExistence type="predicted"/>
<evidence type="ECO:0000313" key="2">
    <source>
        <dbReference type="EMBL" id="KRX88087.1"/>
    </source>
</evidence>
<organism evidence="2 3">
    <name type="scientific">Trichinella pseudospiralis</name>
    <name type="common">Parasitic roundworm</name>
    <dbReference type="NCBI Taxonomy" id="6337"/>
    <lineage>
        <taxon>Eukaryota</taxon>
        <taxon>Metazoa</taxon>
        <taxon>Ecdysozoa</taxon>
        <taxon>Nematoda</taxon>
        <taxon>Enoplea</taxon>
        <taxon>Dorylaimia</taxon>
        <taxon>Trichinellida</taxon>
        <taxon>Trichinellidae</taxon>
        <taxon>Trichinella</taxon>
    </lineage>
</organism>
<dbReference type="GO" id="GO:0007005">
    <property type="term" value="P:mitochondrion organization"/>
    <property type="evidence" value="ECO:0007669"/>
    <property type="project" value="TreeGrafter"/>
</dbReference>
<dbReference type="Proteomes" id="UP000054815">
    <property type="component" value="Unassembled WGS sequence"/>
</dbReference>
<evidence type="ECO:0000259" key="1">
    <source>
        <dbReference type="Pfam" id="PF25036"/>
    </source>
</evidence>
<dbReference type="PROSITE" id="PS50231">
    <property type="entry name" value="RICIN_B_LECTIN"/>
    <property type="match status" value="1"/>
</dbReference>
<dbReference type="EMBL" id="JYDU01000251">
    <property type="protein sequence ID" value="KRX88087.1"/>
    <property type="molecule type" value="Genomic_DNA"/>
</dbReference>
<feature type="domain" description="Vacuolar protein sorting-associated protein 13 VPS13 adaptor binding" evidence="1">
    <location>
        <begin position="1429"/>
        <end position="1963"/>
    </location>
</feature>
<dbReference type="InterPro" id="IPR026847">
    <property type="entry name" value="VPS13"/>
</dbReference>
<dbReference type="Pfam" id="PF25036">
    <property type="entry name" value="VPS13_VAB"/>
    <property type="match status" value="1"/>
</dbReference>
<dbReference type="GO" id="GO:0045053">
    <property type="term" value="P:protein retention in Golgi apparatus"/>
    <property type="evidence" value="ECO:0007669"/>
    <property type="project" value="TreeGrafter"/>
</dbReference>
<dbReference type="GO" id="GO:0006623">
    <property type="term" value="P:protein targeting to vacuole"/>
    <property type="evidence" value="ECO:0007669"/>
    <property type="project" value="TreeGrafter"/>
</dbReference>
<gene>
    <name evidence="2" type="primary">VPS13D</name>
    <name evidence="2" type="ORF">T4E_9776</name>
</gene>
<sequence>MLNSFFATMLFKPIGKFFYFDERQVKSVDLINGILCLENVPIRETALQRLRLPIAASSGLARKLVLSIPKVICGRELSEVEIEELYLLLVPCNEKKIDDLDGEIDEETTQRKFELTERMQRRLLANMEPNLQLPEDNIAYDSVELRIVAKYLTLWYKNESSAAGKEQSFSLLLQIDRLLFVQTEHVLGFGSETVQCEFSGIRLFYTDDDDDVENLNNSDENDESCATDVPTNDCIFEACKICIRIEKNSLQLSNWRLPSRLCFDQRFEFLYQPDLLEKNSEPAGKLVTVLSPRQWWQFAALCLVKNNPNLNKAKSLKCVLSRIRVLLQYVRSYGQKLVGRASENDICSLSRLEIDLPTADVLLFRHIRNILREKKGNAVNVVELENTSTGEYGKEHCIPAVLTGKILTVVELKLKNIVVLFQVERATICTVLDCCVRLEISTTSGNGGSHTVRLRVAGDRAVRLKISSVQLGRLREYSSVVLLFLRPFLESAGVTLEPHPTTGVGFETWLQVQLSSLTLVLHDGNGKREFRNLFHVEARHLSLVLAKSTTAIGTFRIALPYLKCWNAMDGTFRRTHALMSSMKEKIDEHHTSRLNGYLPIFCFDKQKFTFDDDHLLKEVKLCLHFQYVHFAAYSQSWFIFLDMIHLLPLCLKASELSPTLNIALNSDKIEFCIPFPKDAENAALFKLLHCKTEIFVDKESVIAKGVMSGLFLLNCSKVPGDVYTNRAAMRHHKNCGRFEYILNRMKDVECVRESDGHLNLIFLDNLHYVHTNRFVYGILFAWQEFCMTHNQYCYMNTGHYISVKEKPYGLRLKINLIMSRVSVAIPVCVQSRHALIFHIEELHAENSFILDKDDQKSGVFHLLDIWNISARRIGLLHCLRWDALCHDCTTTTFSFGNSHRFEIINPLCESHFDIGAKFTRHLCMATLCQKSGTKFCLYGGAIRVALDIMQRNFGEAVNDGCMETLMDKSLRALCNIGPGTTISVQMDSVELRFVVGYERGNIREGCLKLDNVLLLLESCPYAWFSMNCKFYIQAFDIYSRIVQRPDGPCSAEMSVCDTLILNDDPMLLELHCESNSTSTTFTCNFAQFRMNTTIEKQTSDLVEQALPVEEESSSLLNVKNREIQWLFRLTNCQLYLIEEPMRSDSNVLKFHVEATLRYFLKLDMHECRVDVKSLLLSTCLFEKLDGFCIPLSNRFTILFRFTIQRQALKKWLHFRTLDGLTDSCGIIIHLSSCTIKMSYCDYLIVKEIFACHFKRRDRTQSLLPFYKLLQLLRMEIYSCSVVVADYAQLRSPIVRLSVPNCFLNQRMKSKDAVAFVGFGQCCFCVDIYNLVVDRVFRLRTALPEYLDKASSYYRCIFAEPKLKLPIYALKNDTGELISWHVISKSDAPQYHNDGDVSWKLVQADDECAQLLFNEECELYMGGQLLERLKIKIADSEIDSPIDVSRVGVYYRSESDQQQQLVPMRVLFRVSADDFGMKTITVTSALSLHNCLDFALDVKITSNHLRDAFQGSFLPGTVLNVPVRYSADCCLYVRPSSSSHSVDDADVGWHCVQLVSELRFDVGPELETALPAKLIHFLPTVVFKNWLPLDLILKDNGQRAVTIGSGGQQALHWIKPDPLVRFFLTVGGFKSSQPLAPFKEEPVLPLISTPLKDCYDRLLVLRAHISSTTPETFVIELKSDFVVVNKSGLPLILKQFGTRDDAAGQLPKMEKVPSTSPLLFSLSDSESPQRCCVRLGCLMEPKLKPKWCESFSLEKGIAFRDLKLVSDDEKERCQKQIDKRQRRVSVLLTLLLVYSIYNIGVEIELLEGPLKNCQLIVLTTRYKLINRSHKMVSQLEDVDDSERQVVHILPSETKAWHLPDASKPPLMCVRIGHLSTWSQEFLIDRMTCFLLHVRDQKSLPHFLSVEIVMESSSYVITFSDANHYSPPMQMINLSSVPFAFKQKYCPDKLMIKVLPGTITNYNWDHWLKPKLLLFTFASGHKVELEMSGSQDHVALAYDNPFVIFNSVRQHFTPFQYWKMETDNRIRNVGASDSSSNDNKPIRYVLDFEYNKKAKQKSAMLCLKPASYSRSTTQRWYFTDNSVKNWKKKFCYFTVSNWSAGGHVQMVSSDSNFPSQCRVFFRRCHRKAGTGVVRLSTTVHGSTRVLIVRDEQRNFVQDLPERQTRVPLPTELSRDCGQPKSRFSCLFFASAFDVSVVNVDNEELLHLRLNEVAISISKRTENTNLSATVTSIQCDNQVNADSWQFLKVLSEEDEMEQKAGGGGSSKKAGASGSLALKRHNDRNSVLPAFAMHFAWATNNIHPVFEIADVQVGRTVLQVDEILLWKLFEFLGWTRSTWRAVWEDKPVDVVERKRFYFNRLTLSMKKLHLSVLVAQSLPARLSDVKRQWNMPLVCFENAVVNILPFQQAHCFETIRFLFIAAQKHFVRTCCNSIHSFSCLIDSVLYLVAEVLRNQAMKILGTVDFLGNPIGLFRELSGGMHELVSDGNLAHFTSRLWHGLSNSAAKFTSALSEGVGIIAMDMEYGAVRQIVQCENPQTAADHLILGIKGFGIGIFGGMTSLVSNAVDGAVSSGVEGLLTGIARGLVGTVAKPMQGILDLATGAAGAAKEATQKDASLKCYFPSKRMLLPRAGYSLSMALPKYDLQLATAQKALQSIQTVHDEPDMHCLAVQSLDENESGLLQCLISLRRLYLVRCKDEKVNIIFRCAIVDILDLRILTDVTAAGNQDASVVLYVRERRVRLSFRRSSHELPKKCVIKCPDSSSAKQLKSKLTTARMLCLSLKKRLIAADEIFDQNF</sequence>
<dbReference type="PANTHER" id="PTHR16166">
    <property type="entry name" value="VACUOLAR PROTEIN SORTING-ASSOCIATED PROTEIN VPS13"/>
    <property type="match status" value="1"/>
</dbReference>
<reference evidence="2 3" key="1">
    <citation type="submission" date="2015-01" db="EMBL/GenBank/DDBJ databases">
        <title>Evolution of Trichinella species and genotypes.</title>
        <authorList>
            <person name="Korhonen P.K."/>
            <person name="Edoardo P."/>
            <person name="Giuseppe L.R."/>
            <person name="Gasser R.B."/>
        </authorList>
    </citation>
    <scope>NUCLEOTIDE SEQUENCE [LARGE SCALE GENOMIC DNA]</scope>
    <source>
        <strain evidence="2">ISS141</strain>
    </source>
</reference>
<evidence type="ECO:0000313" key="3">
    <source>
        <dbReference type="Proteomes" id="UP000054815"/>
    </source>
</evidence>
<dbReference type="InterPro" id="IPR009543">
    <property type="entry name" value="VPS13_VAB"/>
</dbReference>
<dbReference type="PANTHER" id="PTHR16166:SF141">
    <property type="entry name" value="INTERMEMBRANE LIPID TRANSFER PROTEIN VPS13D"/>
    <property type="match status" value="1"/>
</dbReference>
<protein>
    <submittedName>
        <fullName evidence="2">Vacuolar protein sorting-associated protein 13D</fullName>
    </submittedName>
</protein>
<comment type="caution">
    <text evidence="2">The sequence shown here is derived from an EMBL/GenBank/DDBJ whole genome shotgun (WGS) entry which is preliminary data.</text>
</comment>
<accession>A0A0V0XJV4</accession>
<name>A0A0V0XJV4_TRIPS</name>